<comment type="catalytic activity">
    <reaction evidence="3">
        <text>N(6)-acetyl-L-lysyl-[protein] + NAD(+) + H2O = 2''-O-acetyl-ADP-D-ribose + nicotinamide + L-lysyl-[protein]</text>
        <dbReference type="Rhea" id="RHEA:43636"/>
        <dbReference type="Rhea" id="RHEA-COMP:9752"/>
        <dbReference type="Rhea" id="RHEA-COMP:10731"/>
        <dbReference type="ChEBI" id="CHEBI:15377"/>
        <dbReference type="ChEBI" id="CHEBI:17154"/>
        <dbReference type="ChEBI" id="CHEBI:29969"/>
        <dbReference type="ChEBI" id="CHEBI:57540"/>
        <dbReference type="ChEBI" id="CHEBI:61930"/>
        <dbReference type="ChEBI" id="CHEBI:83767"/>
        <dbReference type="EC" id="2.3.1.286"/>
    </reaction>
</comment>
<keyword evidence="2 3" id="KW-0520">NAD</keyword>
<dbReference type="EC" id="2.3.1.286" evidence="3"/>
<dbReference type="InterPro" id="IPR026590">
    <property type="entry name" value="Ssirtuin_cat_dom"/>
</dbReference>
<comment type="function">
    <text evidence="3">NAD-dependent lysine deacetylase and desuccinylase that specifically removes acetyl and succinyl groups on target proteins. Modulates the activities of several proteins which are inactive in their acylated form.</text>
</comment>
<comment type="similarity">
    <text evidence="3">Belongs to the sirtuin family. Class III subfamily.</text>
</comment>
<comment type="caution">
    <text evidence="6">The sequence shown here is derived from an EMBL/GenBank/DDBJ whole genome shotgun (WGS) entry which is preliminary data.</text>
</comment>
<dbReference type="PANTHER" id="PTHR11085">
    <property type="entry name" value="NAD-DEPENDENT PROTEIN DEACYLASE SIRTUIN-5, MITOCHONDRIAL-RELATED"/>
    <property type="match status" value="1"/>
</dbReference>
<organism evidence="6 7">
    <name type="scientific">Robiginitalea aurantiaca</name>
    <dbReference type="NCBI Taxonomy" id="3056915"/>
    <lineage>
        <taxon>Bacteria</taxon>
        <taxon>Pseudomonadati</taxon>
        <taxon>Bacteroidota</taxon>
        <taxon>Flavobacteriia</taxon>
        <taxon>Flavobacteriales</taxon>
        <taxon>Flavobacteriaceae</taxon>
        <taxon>Robiginitalea</taxon>
    </lineage>
</organism>
<feature type="binding site" evidence="3">
    <location>
        <begin position="169"/>
        <end position="171"/>
    </location>
    <ligand>
        <name>NAD(+)</name>
        <dbReference type="ChEBI" id="CHEBI:57540"/>
    </ligand>
</feature>
<dbReference type="Pfam" id="PF02146">
    <property type="entry name" value="SIR2"/>
    <property type="match status" value="1"/>
</dbReference>
<feature type="binding site" evidence="3">
    <location>
        <begin position="86"/>
        <end position="89"/>
    </location>
    <ligand>
        <name>NAD(+)</name>
        <dbReference type="ChEBI" id="CHEBI:57540"/>
    </ligand>
</feature>
<comment type="domain">
    <text evidence="3">2 residues (Tyr-53 and Arg-56) present in a large hydrophobic pocket are probably involved in substrate specificity. They are important for desuccinylation activity, but dispensable for deacetylation activity.</text>
</comment>
<dbReference type="CDD" id="cd01412">
    <property type="entry name" value="SIRT5_Af1_CobB"/>
    <property type="match status" value="1"/>
</dbReference>
<dbReference type="Gene3D" id="3.30.1600.10">
    <property type="entry name" value="SIR2/SIRT2 'Small Domain"/>
    <property type="match status" value="1"/>
</dbReference>
<dbReference type="EMBL" id="JAUDUY010000002">
    <property type="protein sequence ID" value="MDM9630551.1"/>
    <property type="molecule type" value="Genomic_DNA"/>
</dbReference>
<feature type="binding site" evidence="3">
    <location>
        <begin position="196"/>
        <end position="198"/>
    </location>
    <ligand>
        <name>NAD(+)</name>
        <dbReference type="ChEBI" id="CHEBI:57540"/>
    </ligand>
</feature>
<dbReference type="Proteomes" id="UP001174839">
    <property type="component" value="Unassembled WGS sequence"/>
</dbReference>
<feature type="binding site" evidence="3">
    <location>
        <position position="53"/>
    </location>
    <ligand>
        <name>substrate</name>
    </ligand>
</feature>
<dbReference type="PANTHER" id="PTHR11085:SF4">
    <property type="entry name" value="NAD-DEPENDENT PROTEIN DEACYLASE"/>
    <property type="match status" value="1"/>
</dbReference>
<dbReference type="RefSeq" id="WP_289723920.1">
    <property type="nucleotide sequence ID" value="NZ_JAUDUY010000002.1"/>
</dbReference>
<dbReference type="InterPro" id="IPR026591">
    <property type="entry name" value="Sirtuin_cat_small_dom_sf"/>
</dbReference>
<comment type="catalytic activity">
    <reaction evidence="3">
        <text>N(6)-succinyl-L-lysyl-[protein] + NAD(+) + H2O = 2''-O-succinyl-ADP-D-ribose + nicotinamide + L-lysyl-[protein]</text>
        <dbReference type="Rhea" id="RHEA:47668"/>
        <dbReference type="Rhea" id="RHEA-COMP:9752"/>
        <dbReference type="Rhea" id="RHEA-COMP:11877"/>
        <dbReference type="ChEBI" id="CHEBI:15377"/>
        <dbReference type="ChEBI" id="CHEBI:17154"/>
        <dbReference type="ChEBI" id="CHEBI:29969"/>
        <dbReference type="ChEBI" id="CHEBI:57540"/>
        <dbReference type="ChEBI" id="CHEBI:87830"/>
        <dbReference type="ChEBI" id="CHEBI:87832"/>
    </reaction>
</comment>
<evidence type="ECO:0000256" key="4">
    <source>
        <dbReference type="PROSITE-ProRule" id="PRU00236"/>
    </source>
</evidence>
<comment type="caution">
    <text evidence="3 4">Lacks conserved residue(s) required for the propagation of feature annotation.</text>
</comment>
<keyword evidence="7" id="KW-1185">Reference proteome</keyword>
<dbReference type="Gene3D" id="3.40.50.1220">
    <property type="entry name" value="TPP-binding domain"/>
    <property type="match status" value="1"/>
</dbReference>
<accession>A0ABT7WCB5</accession>
<dbReference type="InterPro" id="IPR003000">
    <property type="entry name" value="Sirtuin"/>
</dbReference>
<evidence type="ECO:0000259" key="5">
    <source>
        <dbReference type="PROSITE" id="PS50305"/>
    </source>
</evidence>
<feature type="binding site" evidence="3">
    <location>
        <position position="56"/>
    </location>
    <ligand>
        <name>substrate</name>
    </ligand>
</feature>
<dbReference type="SUPFAM" id="SSF52467">
    <property type="entry name" value="DHS-like NAD/FAD-binding domain"/>
    <property type="match status" value="1"/>
</dbReference>
<evidence type="ECO:0000313" key="7">
    <source>
        <dbReference type="Proteomes" id="UP001174839"/>
    </source>
</evidence>
<sequence length="230" mass="25512">MKKLVVLSGAGMSADSGIDTFRDSGGLWEGHDVMEVASPQGFERNPGLVLDFYNKRRQQLFEVVPNAGHQTLAALEKHFEVHIVTQNVDDLHERAGSTRVMHLHGELLKARSTGPSQKVYRWEKDIYPEDRCQEGFPLRPHIVWFGEAVPLLDNAVDLVMQADILLVVGTSLQVYPAAGLLGYKRFGVPLYLVDPNPSLKQGDMDHLTILAEKAAKGLPILANQLLDILL</sequence>
<keyword evidence="3" id="KW-0963">Cytoplasm</keyword>
<protein>
    <recommendedName>
        <fullName evidence="3">NAD-dependent protein deacylase</fullName>
        <ecNumber evidence="3">2.3.1.286</ecNumber>
    </recommendedName>
    <alternativeName>
        <fullName evidence="3">Regulatory protein SIR2 homolog</fullName>
    </alternativeName>
</protein>
<feature type="binding site" evidence="3">
    <location>
        <begin position="9"/>
        <end position="28"/>
    </location>
    <ligand>
        <name>NAD(+)</name>
        <dbReference type="ChEBI" id="CHEBI:57540"/>
    </ligand>
</feature>
<dbReference type="PROSITE" id="PS50305">
    <property type="entry name" value="SIRTUIN"/>
    <property type="match status" value="1"/>
</dbReference>
<dbReference type="InterPro" id="IPR027546">
    <property type="entry name" value="Sirtuin_class_III"/>
</dbReference>
<dbReference type="HAMAP" id="MF_01121">
    <property type="entry name" value="Sirtuin_ClassIII"/>
    <property type="match status" value="1"/>
</dbReference>
<name>A0ABT7WCB5_9FLAO</name>
<dbReference type="InterPro" id="IPR050134">
    <property type="entry name" value="NAD-dep_sirtuin_deacylases"/>
</dbReference>
<feature type="active site" description="Proton acceptor" evidence="3">
    <location>
        <position position="104"/>
    </location>
</feature>
<comment type="subcellular location">
    <subcellularLocation>
        <location evidence="3">Cytoplasm</location>
    </subcellularLocation>
</comment>
<reference evidence="6" key="1">
    <citation type="submission" date="2023-06" db="EMBL/GenBank/DDBJ databases">
        <title>Robiginitalea aurantiacus sp. nov. and Algoriphagus sediminis sp. nov., isolated from coastal sediment.</title>
        <authorList>
            <person name="Zhou Z.Y."/>
            <person name="An J."/>
            <person name="Jia Y.W."/>
            <person name="Du Z.J."/>
        </authorList>
    </citation>
    <scope>NUCLEOTIDE SEQUENCE</scope>
    <source>
        <strain evidence="6">M39</strain>
    </source>
</reference>
<evidence type="ECO:0000256" key="1">
    <source>
        <dbReference type="ARBA" id="ARBA00022679"/>
    </source>
</evidence>
<evidence type="ECO:0000313" key="6">
    <source>
        <dbReference type="EMBL" id="MDM9630551.1"/>
    </source>
</evidence>
<dbReference type="InterPro" id="IPR029035">
    <property type="entry name" value="DHS-like_NAD/FAD-binding_dom"/>
</dbReference>
<feature type="domain" description="Deacetylase sirtuin-type" evidence="5">
    <location>
        <begin position="1"/>
        <end position="230"/>
    </location>
</feature>
<keyword evidence="1" id="KW-0808">Transferase</keyword>
<feature type="binding site" evidence="3">
    <location>
        <position position="214"/>
    </location>
    <ligand>
        <name>NAD(+)</name>
        <dbReference type="ChEBI" id="CHEBI:57540"/>
    </ligand>
</feature>
<evidence type="ECO:0000256" key="3">
    <source>
        <dbReference type="HAMAP-Rule" id="MF_01121"/>
    </source>
</evidence>
<gene>
    <name evidence="3" type="primary">cobB</name>
    <name evidence="6" type="ORF">QU605_03670</name>
</gene>
<evidence type="ECO:0000256" key="2">
    <source>
        <dbReference type="ARBA" id="ARBA00023027"/>
    </source>
</evidence>
<proteinExistence type="inferred from homology"/>